<reference evidence="2 3" key="1">
    <citation type="journal article" date="2018" name="Environ. Microbiol.">
        <title>Novel energy conservation strategies and behaviour of Pelotomaculum schinkii driving syntrophic propionate catabolism.</title>
        <authorList>
            <person name="Hidalgo-Ahumada C.A.P."/>
            <person name="Nobu M.K."/>
            <person name="Narihiro T."/>
            <person name="Tamaki H."/>
            <person name="Liu W.T."/>
            <person name="Kamagata Y."/>
            <person name="Stams A.J.M."/>
            <person name="Imachi H."/>
            <person name="Sousa D.Z."/>
        </authorList>
    </citation>
    <scope>NUCLEOTIDE SEQUENCE [LARGE SCALE GENOMIC DNA]</scope>
    <source>
        <strain evidence="2 3">MGP</strain>
    </source>
</reference>
<keyword evidence="1" id="KW-0472">Membrane</keyword>
<evidence type="ECO:0000256" key="1">
    <source>
        <dbReference type="SAM" id="Phobius"/>
    </source>
</evidence>
<feature type="transmembrane region" description="Helical" evidence="1">
    <location>
        <begin position="38"/>
        <end position="56"/>
    </location>
</feature>
<gene>
    <name evidence="2" type="ORF">Pmgp_03432</name>
</gene>
<organism evidence="2 3">
    <name type="scientific">Pelotomaculum propionicicum</name>
    <dbReference type="NCBI Taxonomy" id="258475"/>
    <lineage>
        <taxon>Bacteria</taxon>
        <taxon>Bacillati</taxon>
        <taxon>Bacillota</taxon>
        <taxon>Clostridia</taxon>
        <taxon>Eubacteriales</taxon>
        <taxon>Desulfotomaculaceae</taxon>
        <taxon>Pelotomaculum</taxon>
    </lineage>
</organism>
<protein>
    <recommendedName>
        <fullName evidence="4">SMODS and SLOG-associating 2TM effector domain-containing protein</fullName>
    </recommendedName>
</protein>
<accession>A0A4Y7RJS8</accession>
<evidence type="ECO:0000313" key="2">
    <source>
        <dbReference type="EMBL" id="TEB09076.1"/>
    </source>
</evidence>
<dbReference type="InterPro" id="IPR049920">
    <property type="entry name" value="IK1_05631-like"/>
</dbReference>
<evidence type="ECO:0000313" key="3">
    <source>
        <dbReference type="Proteomes" id="UP000297597"/>
    </source>
</evidence>
<dbReference type="AlphaFoldDB" id="A0A4Y7RJS8"/>
<dbReference type="EMBL" id="QFFZ01000061">
    <property type="protein sequence ID" value="TEB09076.1"/>
    <property type="molecule type" value="Genomic_DNA"/>
</dbReference>
<evidence type="ECO:0008006" key="4">
    <source>
        <dbReference type="Google" id="ProtNLM"/>
    </source>
</evidence>
<comment type="caution">
    <text evidence="2">The sequence shown here is derived from an EMBL/GenBank/DDBJ whole genome shotgun (WGS) entry which is preliminary data.</text>
</comment>
<keyword evidence="1" id="KW-0812">Transmembrane</keyword>
<keyword evidence="1" id="KW-1133">Transmembrane helix</keyword>
<dbReference type="Pfam" id="PF18159">
    <property type="entry name" value="S_4TM"/>
    <property type="match status" value="1"/>
</dbReference>
<dbReference type="Proteomes" id="UP000297597">
    <property type="component" value="Unassembled WGS sequence"/>
</dbReference>
<name>A0A4Y7RJS8_9FIRM</name>
<proteinExistence type="predicted"/>
<dbReference type="OrthoDB" id="2943409at2"/>
<keyword evidence="3" id="KW-1185">Reference proteome</keyword>
<sequence>MTNWYADPGKLPGQLSAIICMRSNLTWDSDLRRAYGKFLFSISCLWIISVVLYGIVTNQSFKDMLVILAPSLSLVSQNLVAVRQHFNIANMKDNAENLIVKIWQKGLSNKGVINNLEIRDLQDYIYESRKSAALVPDFFYKLRKRRQNEYMQKVMDQFREEASRICRIPYEK</sequence>